<keyword evidence="1" id="KW-0812">Transmembrane</keyword>
<reference evidence="3" key="1">
    <citation type="journal article" date="2019" name="Int. J. Syst. Evol. Microbiol.">
        <title>The Global Catalogue of Microorganisms (GCM) 10K type strain sequencing project: providing services to taxonomists for standard genome sequencing and annotation.</title>
        <authorList>
            <consortium name="The Broad Institute Genomics Platform"/>
            <consortium name="The Broad Institute Genome Sequencing Center for Infectious Disease"/>
            <person name="Wu L."/>
            <person name="Ma J."/>
        </authorList>
    </citation>
    <scope>NUCLEOTIDE SEQUENCE [LARGE SCALE GENOMIC DNA]</scope>
    <source>
        <strain evidence="3">JCM 17728</strain>
    </source>
</reference>
<comment type="caution">
    <text evidence="2">The sequence shown here is derived from an EMBL/GenBank/DDBJ whole genome shotgun (WGS) entry which is preliminary data.</text>
</comment>
<evidence type="ECO:0000313" key="3">
    <source>
        <dbReference type="Proteomes" id="UP001501011"/>
    </source>
</evidence>
<dbReference type="Proteomes" id="UP001501011">
    <property type="component" value="Unassembled WGS sequence"/>
</dbReference>
<sequence length="113" mass="12266">MKPKNIRARKQIEGRATAHTAPEIVVTTNVETDKASTAERMMIVSVTEVTVVKRTVMIVESIALVITTVAVMFLMIAIVIMIVTATVTMTVRVINIATIGTIILEPIQAMSIT</sequence>
<gene>
    <name evidence="2" type="ORF">GCM10023151_07690</name>
</gene>
<organism evidence="2 3">
    <name type="scientific">Kangiella marina</name>
    <dbReference type="NCBI Taxonomy" id="1079178"/>
    <lineage>
        <taxon>Bacteria</taxon>
        <taxon>Pseudomonadati</taxon>
        <taxon>Pseudomonadota</taxon>
        <taxon>Gammaproteobacteria</taxon>
        <taxon>Kangiellales</taxon>
        <taxon>Kangiellaceae</taxon>
        <taxon>Kangiella</taxon>
    </lineage>
</organism>
<keyword evidence="3" id="KW-1185">Reference proteome</keyword>
<dbReference type="EMBL" id="BAABFV010000001">
    <property type="protein sequence ID" value="GAA4358048.1"/>
    <property type="molecule type" value="Genomic_DNA"/>
</dbReference>
<evidence type="ECO:0000313" key="2">
    <source>
        <dbReference type="EMBL" id="GAA4358048.1"/>
    </source>
</evidence>
<keyword evidence="1" id="KW-0472">Membrane</keyword>
<name>A0ABP8IGK8_9GAMM</name>
<accession>A0ABP8IGK8</accession>
<evidence type="ECO:0000256" key="1">
    <source>
        <dbReference type="SAM" id="Phobius"/>
    </source>
</evidence>
<protein>
    <submittedName>
        <fullName evidence="2">Uncharacterized protein</fullName>
    </submittedName>
</protein>
<proteinExistence type="predicted"/>
<keyword evidence="1" id="KW-1133">Transmembrane helix</keyword>
<feature type="transmembrane region" description="Helical" evidence="1">
    <location>
        <begin position="62"/>
        <end position="83"/>
    </location>
</feature>